<accession>A0ABV2RPN4</accession>
<evidence type="ECO:0000313" key="3">
    <source>
        <dbReference type="EMBL" id="MET4718913.1"/>
    </source>
</evidence>
<gene>
    <name evidence="3" type="ORF">ABIF63_003019</name>
</gene>
<sequence>MSCPYGARGLWECPIFRDDNIEQDDLRSPYSPWANLPPPNIKPVTESFRCDVLIVGAGITAALVAERLTRQGRQVVVIDRELPSLGSTVASTAMLLWEIDRPLLELTQLYGFEKAIRCYRASHGATRALMSLVAHHGIPCEMRPRLSLYLAVGDSPKLINDEYAVRSRADLPSHLLDYARLLQRFTVGRAAAILSIDAADADPVRLTRGLLGISVKRGARLLNADAIAFDSARSGVTVGLEGGLSVEARDVVLATGYVMPDIVRPRAQKPASSWAIATVPQPHNLWPEQALIWEASQNYHYARTTTDGRIIVGGEDDDILIQPDARDAATPDKVKALRAYLKALWPQASGDVAFNWSGAFDTTSDGLPLIGRVPGCRNVLAAFGYGGNGITFSFLAAELIATLLSGGTSLLLDDFAIDRDIVG</sequence>
<keyword evidence="4" id="KW-1185">Reference proteome</keyword>
<evidence type="ECO:0000313" key="4">
    <source>
        <dbReference type="Proteomes" id="UP001549291"/>
    </source>
</evidence>
<dbReference type="PANTHER" id="PTHR13847:SF201">
    <property type="entry name" value="PUTATIBE OXIDOREDUCTASE"/>
    <property type="match status" value="1"/>
</dbReference>
<dbReference type="InterPro" id="IPR006076">
    <property type="entry name" value="FAD-dep_OxRdtase"/>
</dbReference>
<dbReference type="Proteomes" id="UP001549291">
    <property type="component" value="Unassembled WGS sequence"/>
</dbReference>
<dbReference type="Pfam" id="PF01266">
    <property type="entry name" value="DAO"/>
    <property type="match status" value="1"/>
</dbReference>
<evidence type="ECO:0000259" key="2">
    <source>
        <dbReference type="Pfam" id="PF01266"/>
    </source>
</evidence>
<dbReference type="PANTHER" id="PTHR13847">
    <property type="entry name" value="SARCOSINE DEHYDROGENASE-RELATED"/>
    <property type="match status" value="1"/>
</dbReference>
<comment type="caution">
    <text evidence="3">The sequence shown here is derived from an EMBL/GenBank/DDBJ whole genome shotgun (WGS) entry which is preliminary data.</text>
</comment>
<proteinExistence type="predicted"/>
<dbReference type="SUPFAM" id="SSF51905">
    <property type="entry name" value="FAD/NAD(P)-binding domain"/>
    <property type="match status" value="1"/>
</dbReference>
<organism evidence="3 4">
    <name type="scientific">Bradyrhizobium japonicum</name>
    <dbReference type="NCBI Taxonomy" id="375"/>
    <lineage>
        <taxon>Bacteria</taxon>
        <taxon>Pseudomonadati</taxon>
        <taxon>Pseudomonadota</taxon>
        <taxon>Alphaproteobacteria</taxon>
        <taxon>Hyphomicrobiales</taxon>
        <taxon>Nitrobacteraceae</taxon>
        <taxon>Bradyrhizobium</taxon>
    </lineage>
</organism>
<dbReference type="EMBL" id="JBEPTQ010000002">
    <property type="protein sequence ID" value="MET4718913.1"/>
    <property type="molecule type" value="Genomic_DNA"/>
</dbReference>
<keyword evidence="1" id="KW-0560">Oxidoreductase</keyword>
<feature type="domain" description="FAD dependent oxidoreductase" evidence="2">
    <location>
        <begin position="51"/>
        <end position="402"/>
    </location>
</feature>
<name>A0ABV2RPN4_BRAJP</name>
<evidence type="ECO:0000256" key="1">
    <source>
        <dbReference type="ARBA" id="ARBA00023002"/>
    </source>
</evidence>
<dbReference type="Gene3D" id="3.30.9.10">
    <property type="entry name" value="D-Amino Acid Oxidase, subunit A, domain 2"/>
    <property type="match status" value="1"/>
</dbReference>
<dbReference type="Gene3D" id="3.50.50.60">
    <property type="entry name" value="FAD/NAD(P)-binding domain"/>
    <property type="match status" value="1"/>
</dbReference>
<protein>
    <submittedName>
        <fullName evidence="3">Glycine/D-amino acid oxidase-like deaminating enzyme</fullName>
    </submittedName>
</protein>
<reference evidence="3 4" key="1">
    <citation type="submission" date="2024-06" db="EMBL/GenBank/DDBJ databases">
        <title>Genomic Encyclopedia of Type Strains, Phase V (KMG-V): Genome sequencing to study the core and pangenomes of soil and plant-associated prokaryotes.</title>
        <authorList>
            <person name="Whitman W."/>
        </authorList>
    </citation>
    <scope>NUCLEOTIDE SEQUENCE [LARGE SCALE GENOMIC DNA]</scope>
    <source>
        <strain evidence="3 4">USDA 160</strain>
    </source>
</reference>
<dbReference type="InterPro" id="IPR036188">
    <property type="entry name" value="FAD/NAD-bd_sf"/>
</dbReference>